<dbReference type="GO" id="GO:0005021">
    <property type="term" value="F:vascular endothelial growth factor receptor activity"/>
    <property type="evidence" value="ECO:0007669"/>
    <property type="project" value="InterPro"/>
</dbReference>
<dbReference type="SUPFAM" id="SSF49854">
    <property type="entry name" value="Spermadhesin, CUB domain"/>
    <property type="match status" value="2"/>
</dbReference>
<keyword evidence="3 17" id="KW-0217">Developmental protein</keyword>
<keyword evidence="10 17" id="KW-0106">Calcium</keyword>
<feature type="binding site" evidence="18">
    <location>
        <position position="243"/>
    </location>
    <ligand>
        <name>Ca(2+)</name>
        <dbReference type="ChEBI" id="CHEBI:29108"/>
    </ligand>
</feature>
<dbReference type="Gene3D" id="2.60.120.260">
    <property type="entry name" value="Galactose-binding domain-like"/>
    <property type="match status" value="2"/>
</dbReference>
<feature type="domain" description="MAM" evidence="24">
    <location>
        <begin position="597"/>
        <end position="759"/>
    </location>
</feature>
<feature type="disulfide bond" evidence="19">
    <location>
        <begin position="75"/>
        <end position="97"/>
    </location>
</feature>
<feature type="domain" description="F5/8 type C" evidence="23">
    <location>
        <begin position="425"/>
        <end position="583"/>
    </location>
</feature>
<keyword evidence="4" id="KW-0358">Heparin-binding</keyword>
<evidence type="ECO:0000256" key="21">
    <source>
        <dbReference type="SAM" id="Phobius"/>
    </source>
</evidence>
<keyword evidence="15 17" id="KW-0675">Receptor</keyword>
<evidence type="ECO:0000256" key="9">
    <source>
        <dbReference type="ARBA" id="ARBA00022782"/>
    </source>
</evidence>
<dbReference type="InterPro" id="IPR000421">
    <property type="entry name" value="FA58C"/>
</dbReference>
<dbReference type="InterPro" id="IPR050633">
    <property type="entry name" value="Neuropilin_MCO_CoagFactor"/>
</dbReference>
<feature type="binding site" evidence="18">
    <location>
        <position position="188"/>
    </location>
    <ligand>
        <name>Ca(2+)</name>
        <dbReference type="ChEBI" id="CHEBI:29108"/>
    </ligand>
</feature>
<evidence type="ECO:0000256" key="16">
    <source>
        <dbReference type="ARBA" id="ARBA00023180"/>
    </source>
</evidence>
<evidence type="ECO:0000256" key="6">
    <source>
        <dbReference type="ARBA" id="ARBA00022723"/>
    </source>
</evidence>
<keyword evidence="26" id="KW-1185">Reference proteome</keyword>
<dbReference type="SMART" id="SM00042">
    <property type="entry name" value="CUB"/>
    <property type="match status" value="2"/>
</dbReference>
<evidence type="ECO:0000256" key="12">
    <source>
        <dbReference type="ARBA" id="ARBA00022989"/>
    </source>
</evidence>
<evidence type="ECO:0000256" key="10">
    <source>
        <dbReference type="ARBA" id="ARBA00022837"/>
    </source>
</evidence>
<dbReference type="PANTHER" id="PTHR46806">
    <property type="entry name" value="F5/8 TYPE C DOMAIN-CONTAINING PROTEIN"/>
    <property type="match status" value="1"/>
</dbReference>
<evidence type="ECO:0000256" key="14">
    <source>
        <dbReference type="ARBA" id="ARBA00023157"/>
    </source>
</evidence>
<evidence type="ECO:0000256" key="17">
    <source>
        <dbReference type="PIRNR" id="PIRNR036960"/>
    </source>
</evidence>
<evidence type="ECO:0000256" key="13">
    <source>
        <dbReference type="ARBA" id="ARBA00023136"/>
    </source>
</evidence>
<dbReference type="GO" id="GO:0008201">
    <property type="term" value="F:heparin binding"/>
    <property type="evidence" value="ECO:0007669"/>
    <property type="project" value="UniProtKB-KW"/>
</dbReference>
<keyword evidence="13 17" id="KW-0472">Membrane</keyword>
<dbReference type="Ensembl" id="ENSOMET00000033868.1">
    <property type="protein sequence ID" value="ENSOMEP00000015178.1"/>
    <property type="gene ID" value="ENSOMEG00000016727.1"/>
</dbReference>
<comment type="similarity">
    <text evidence="2 17">Belongs to the neuropilin family.</text>
</comment>
<dbReference type="FunFam" id="2.60.120.260:FF:000002">
    <property type="entry name" value="Coagulation factor VIII"/>
    <property type="match status" value="1"/>
</dbReference>
<feature type="binding site" evidence="18">
    <location>
        <position position="202"/>
    </location>
    <ligand>
        <name>Ca(2+)</name>
        <dbReference type="ChEBI" id="CHEBI:29108"/>
    </ligand>
</feature>
<evidence type="ECO:0000259" key="22">
    <source>
        <dbReference type="PROSITE" id="PS01180"/>
    </source>
</evidence>
<evidence type="ECO:0000256" key="15">
    <source>
        <dbReference type="ARBA" id="ARBA00023170"/>
    </source>
</evidence>
<dbReference type="FunFam" id="2.60.120.290:FF:000003">
    <property type="entry name" value="Neuropilin"/>
    <property type="match status" value="1"/>
</dbReference>
<dbReference type="CDD" id="cd00057">
    <property type="entry name" value="FA58C"/>
    <property type="match status" value="2"/>
</dbReference>
<keyword evidence="12 21" id="KW-1133">Transmembrane helix</keyword>
<dbReference type="PROSITE" id="PS00740">
    <property type="entry name" value="MAM_1"/>
    <property type="match status" value="1"/>
</dbReference>
<feature type="disulfide bond" evidence="19">
    <location>
        <begin position="199"/>
        <end position="221"/>
    </location>
</feature>
<dbReference type="GO" id="GO:0030424">
    <property type="term" value="C:axon"/>
    <property type="evidence" value="ECO:0007669"/>
    <property type="project" value="TreeGrafter"/>
</dbReference>
<dbReference type="PROSITE" id="PS01180">
    <property type="entry name" value="CUB"/>
    <property type="match status" value="2"/>
</dbReference>
<evidence type="ECO:0000256" key="19">
    <source>
        <dbReference type="PIRSR" id="PIRSR036960-2"/>
    </source>
</evidence>
<keyword evidence="5 21" id="KW-0812">Transmembrane</keyword>
<dbReference type="GO" id="GO:0017154">
    <property type="term" value="F:semaphorin receptor activity"/>
    <property type="evidence" value="ECO:0007669"/>
    <property type="project" value="InterPro"/>
</dbReference>
<evidence type="ECO:0000256" key="5">
    <source>
        <dbReference type="ARBA" id="ARBA00022692"/>
    </source>
</evidence>
<evidence type="ECO:0000256" key="4">
    <source>
        <dbReference type="ARBA" id="ARBA00022674"/>
    </source>
</evidence>
<dbReference type="InterPro" id="IPR008979">
    <property type="entry name" value="Galactose-bd-like_sf"/>
</dbReference>
<dbReference type="Pfam" id="PF00431">
    <property type="entry name" value="CUB"/>
    <property type="match status" value="2"/>
</dbReference>
<keyword evidence="9 17" id="KW-0221">Differentiation</keyword>
<evidence type="ECO:0000259" key="24">
    <source>
        <dbReference type="PROSITE" id="PS50060"/>
    </source>
</evidence>
<reference evidence="25" key="1">
    <citation type="submission" date="2025-08" db="UniProtKB">
        <authorList>
            <consortium name="Ensembl"/>
        </authorList>
    </citation>
    <scope>IDENTIFICATION</scope>
</reference>
<dbReference type="PANTHER" id="PTHR46806:SF2">
    <property type="entry name" value="NEUROPILIN-2"/>
    <property type="match status" value="1"/>
</dbReference>
<comment type="subcellular location">
    <subcellularLocation>
        <location evidence="1">Membrane</location>
        <topology evidence="1">Single-pass type I membrane protein</topology>
    </subcellularLocation>
</comment>
<keyword evidence="8" id="KW-0677">Repeat</keyword>
<name>A0A3B3CCZ1_ORYME</name>
<dbReference type="Pfam" id="PF00629">
    <property type="entry name" value="MAM"/>
    <property type="match status" value="1"/>
</dbReference>
<dbReference type="GO" id="GO:0098978">
    <property type="term" value="C:glutamatergic synapse"/>
    <property type="evidence" value="ECO:0007669"/>
    <property type="project" value="TreeGrafter"/>
</dbReference>
<evidence type="ECO:0000256" key="1">
    <source>
        <dbReference type="ARBA" id="ARBA00004479"/>
    </source>
</evidence>
<accession>A0A3B3CCZ1</accession>
<organism evidence="25 26">
    <name type="scientific">Oryzias melastigma</name>
    <name type="common">Marine medaka</name>
    <dbReference type="NCBI Taxonomy" id="30732"/>
    <lineage>
        <taxon>Eukaryota</taxon>
        <taxon>Metazoa</taxon>
        <taxon>Chordata</taxon>
        <taxon>Craniata</taxon>
        <taxon>Vertebrata</taxon>
        <taxon>Euteleostomi</taxon>
        <taxon>Actinopterygii</taxon>
        <taxon>Neopterygii</taxon>
        <taxon>Teleostei</taxon>
        <taxon>Neoteleostei</taxon>
        <taxon>Acanthomorphata</taxon>
        <taxon>Ovalentaria</taxon>
        <taxon>Atherinomorphae</taxon>
        <taxon>Beloniformes</taxon>
        <taxon>Adrianichthyidae</taxon>
        <taxon>Oryziinae</taxon>
        <taxon>Oryzias</taxon>
    </lineage>
</organism>
<dbReference type="PIRSF" id="PIRSF036960">
    <property type="entry name" value="Neuropilin"/>
    <property type="match status" value="1"/>
</dbReference>
<dbReference type="GeneTree" id="ENSGT00940000155270"/>
<evidence type="ECO:0000256" key="11">
    <source>
        <dbReference type="ARBA" id="ARBA00022902"/>
    </source>
</evidence>
<protein>
    <recommendedName>
        <fullName evidence="17">Neuropilin</fullName>
    </recommendedName>
</protein>
<evidence type="ECO:0000256" key="18">
    <source>
        <dbReference type="PIRSR" id="PIRSR036960-1"/>
    </source>
</evidence>
<feature type="domain" description="CUB" evidence="22">
    <location>
        <begin position="20"/>
        <end position="134"/>
    </location>
</feature>
<dbReference type="CDD" id="cd06263">
    <property type="entry name" value="MAM"/>
    <property type="match status" value="1"/>
</dbReference>
<reference evidence="25" key="2">
    <citation type="submission" date="2025-09" db="UniProtKB">
        <authorList>
            <consortium name="Ensembl"/>
        </authorList>
    </citation>
    <scope>IDENTIFICATION</scope>
</reference>
<dbReference type="AlphaFoldDB" id="A0A3B3CCZ1"/>
<dbReference type="Proteomes" id="UP000261560">
    <property type="component" value="Unplaced"/>
</dbReference>
<dbReference type="OMA" id="XYDFIEI"/>
<feature type="domain" description="CUB" evidence="22">
    <location>
        <begin position="140"/>
        <end position="258"/>
    </location>
</feature>
<feature type="disulfide bond" evidence="19">
    <location>
        <begin position="425"/>
        <end position="583"/>
    </location>
</feature>
<dbReference type="SMART" id="SM00137">
    <property type="entry name" value="MAM"/>
    <property type="match status" value="1"/>
</dbReference>
<feature type="transmembrane region" description="Helical" evidence="21">
    <location>
        <begin position="802"/>
        <end position="827"/>
    </location>
</feature>
<dbReference type="InterPro" id="IPR022579">
    <property type="entry name" value="Neuropilin_C"/>
</dbReference>
<evidence type="ECO:0000313" key="26">
    <source>
        <dbReference type="Proteomes" id="UP000261560"/>
    </source>
</evidence>
<evidence type="ECO:0000259" key="23">
    <source>
        <dbReference type="PROSITE" id="PS50022"/>
    </source>
</evidence>
<dbReference type="GO" id="GO:0007411">
    <property type="term" value="P:axon guidance"/>
    <property type="evidence" value="ECO:0007669"/>
    <property type="project" value="InterPro"/>
</dbReference>
<dbReference type="FunFam" id="2.60.120.260:FF:000013">
    <property type="entry name" value="Neuropilin"/>
    <property type="match status" value="1"/>
</dbReference>
<sequence>SSLFPVSWSSCFSLDSPEPCGGYLDASDAGYITTPGYPHEYPANQNCRWIITAPEPSQRIILNFNPHFEIEKLDCRYDYVEIHDGNSESADLLGKHCSNIAPAPIISSGPSLLIKFVSDYAQHGAGFSLRYEIYKTGSDCSRNFTSHSGLIESPGFPDKYPHNLECFFIIVVPPSMDVTLNFLTFDLENDPLPGGEGECKYDWLEVWDGLPAVGPLIGRYCGTRVPPEIHSSTGILSLAFHTDMAVAKDGFSARYNMTHKEVSETFHCSNPFGMESGKITDEQITASSTFEEGHWLPRQARLNCNDNAWTPNEDSVREYIQVDLHTVKVLTGIATQGAISKETQKTYYVTTFKLEISTNGEDWMIYRHSKNHKIFHGNTDATEVVLNRIPQPVLARFVRIRPQTWKNGIALRFELYGCQITDAPCSELQGMLSGLLPDSQISASSMRDIHGSMGAARLVASRSGWFPNPTQPIVGEEWLQVDLGVPKMVRGVITQGARGLEGSTSAENRAFVRKYKLAHSLSGKDWSYILDSKTGFAKVFEGNSHYDTPEVRRFDEIVAQYIRIFPERWSPAGIGMRMEVLGCDLPGEQTTTPSLSAVCDFEQSLCGWSADPHSGASWSLTTAAHSSLTSFSASFPDFSGNYLNLDAGSHSQQKKARLLSPEVEPERGPLCLQFHYQLQGEAQGSLRVLLRDSDLDETLLWELRGDQGPHWREGRTILPQSPKEYQVVFEGFFENPTRGHIRIDNIHMSDSIQLEQCARESLRLLTNSKNFIISLVSVRSLPLPTSSFVSKDNAWLYTLDPILLTIIVMSSLGVLLGAVCAGLLLYCTCSYGGLSSRSSTTLENYNFELYDGIKHKVKINQQRCCSEA</sequence>
<dbReference type="FunFam" id="2.60.120.290:FF:000010">
    <property type="entry name" value="Neuropilin"/>
    <property type="match status" value="1"/>
</dbReference>
<dbReference type="InterPro" id="IPR035914">
    <property type="entry name" value="Sperma_CUB_dom_sf"/>
</dbReference>
<dbReference type="PROSITE" id="PS01286">
    <property type="entry name" value="FA58C_2"/>
    <property type="match status" value="2"/>
</dbReference>
<evidence type="ECO:0000256" key="20">
    <source>
        <dbReference type="PROSITE-ProRule" id="PRU00059"/>
    </source>
</evidence>
<evidence type="ECO:0000313" key="25">
    <source>
        <dbReference type="Ensembl" id="ENSOMEP00000015178.1"/>
    </source>
</evidence>
<dbReference type="GO" id="GO:0046872">
    <property type="term" value="F:metal ion binding"/>
    <property type="evidence" value="ECO:0007669"/>
    <property type="project" value="UniProtKB-UniRule"/>
</dbReference>
<dbReference type="InterPro" id="IPR013320">
    <property type="entry name" value="ConA-like_dom_sf"/>
</dbReference>
<keyword evidence="16" id="KW-0325">Glycoprotein</keyword>
<evidence type="ECO:0000256" key="3">
    <source>
        <dbReference type="ARBA" id="ARBA00022473"/>
    </source>
</evidence>
<dbReference type="PaxDb" id="30732-ENSOMEP00000015178"/>
<dbReference type="PROSITE" id="PS50022">
    <property type="entry name" value="FA58C_3"/>
    <property type="match status" value="2"/>
</dbReference>
<dbReference type="InterPro" id="IPR000998">
    <property type="entry name" value="MAM_dom"/>
</dbReference>
<dbReference type="PRINTS" id="PR00020">
    <property type="entry name" value="MAMDOMAIN"/>
</dbReference>
<keyword evidence="11 17" id="KW-0524">Neurogenesis</keyword>
<proteinExistence type="inferred from homology"/>
<dbReference type="SUPFAM" id="SSF49785">
    <property type="entry name" value="Galactose-binding domain-like"/>
    <property type="match status" value="2"/>
</dbReference>
<dbReference type="Pfam" id="PF11980">
    <property type="entry name" value="DUF3481"/>
    <property type="match status" value="1"/>
</dbReference>
<feature type="disulfide bond" evidence="19">
    <location>
        <begin position="140"/>
        <end position="166"/>
    </location>
</feature>
<feature type="domain" description="F5/8 type C" evidence="23">
    <location>
        <begin position="268"/>
        <end position="418"/>
    </location>
</feature>
<dbReference type="CDD" id="cd00041">
    <property type="entry name" value="CUB"/>
    <property type="match status" value="2"/>
</dbReference>
<evidence type="ECO:0000256" key="2">
    <source>
        <dbReference type="ARBA" id="ARBA00006078"/>
    </source>
</evidence>
<comment type="caution">
    <text evidence="20">Lacks conserved residue(s) required for the propagation of feature annotation.</text>
</comment>
<dbReference type="GO" id="GO:0001525">
    <property type="term" value="P:angiogenesis"/>
    <property type="evidence" value="ECO:0007669"/>
    <property type="project" value="InterPro"/>
</dbReference>
<dbReference type="PROSITE" id="PS50060">
    <property type="entry name" value="MAM_2"/>
    <property type="match status" value="1"/>
</dbReference>
<dbReference type="STRING" id="30732.ENSOMEP00000015178"/>
<dbReference type="Gene3D" id="2.60.120.200">
    <property type="match status" value="1"/>
</dbReference>
<dbReference type="PROSITE" id="PS01285">
    <property type="entry name" value="FA58C_1"/>
    <property type="match status" value="2"/>
</dbReference>
<evidence type="ECO:0000256" key="7">
    <source>
        <dbReference type="ARBA" id="ARBA00022729"/>
    </source>
</evidence>
<dbReference type="Gene3D" id="2.60.120.290">
    <property type="entry name" value="Spermadhesin, CUB domain"/>
    <property type="match status" value="2"/>
</dbReference>
<feature type="disulfide bond" evidence="19 20">
    <location>
        <begin position="20"/>
        <end position="47"/>
    </location>
</feature>
<keyword evidence="6 18" id="KW-0479">Metal-binding</keyword>
<dbReference type="GO" id="GO:0045211">
    <property type="term" value="C:postsynaptic membrane"/>
    <property type="evidence" value="ECO:0007669"/>
    <property type="project" value="TreeGrafter"/>
</dbReference>
<dbReference type="SUPFAM" id="SSF49899">
    <property type="entry name" value="Concanavalin A-like lectins/glucanases"/>
    <property type="match status" value="1"/>
</dbReference>
<keyword evidence="7" id="KW-0732">Signal</keyword>
<feature type="disulfide bond" evidence="19">
    <location>
        <begin position="268"/>
        <end position="418"/>
    </location>
</feature>
<dbReference type="InterPro" id="IPR000859">
    <property type="entry name" value="CUB_dom"/>
</dbReference>
<keyword evidence="14 19" id="KW-1015">Disulfide bond</keyword>
<evidence type="ECO:0000256" key="8">
    <source>
        <dbReference type="ARBA" id="ARBA00022737"/>
    </source>
</evidence>
<dbReference type="InterPro" id="IPR014648">
    <property type="entry name" value="Neuropilin"/>
</dbReference>
<dbReference type="Pfam" id="PF00754">
    <property type="entry name" value="F5_F8_type_C"/>
    <property type="match status" value="2"/>
</dbReference>
<dbReference type="SMART" id="SM00231">
    <property type="entry name" value="FA58C"/>
    <property type="match status" value="2"/>
</dbReference>